<evidence type="ECO:0000256" key="1">
    <source>
        <dbReference type="ARBA" id="ARBA00023002"/>
    </source>
</evidence>
<dbReference type="PROSITE" id="PS00061">
    <property type="entry name" value="ADH_SHORT"/>
    <property type="match status" value="1"/>
</dbReference>
<dbReference type="InterPro" id="IPR020904">
    <property type="entry name" value="Sc_DH/Rdtase_CS"/>
</dbReference>
<evidence type="ECO:0000313" key="4">
    <source>
        <dbReference type="RefSeq" id="XP_031568422.1"/>
    </source>
</evidence>
<evidence type="ECO:0000256" key="2">
    <source>
        <dbReference type="RuleBase" id="RU000363"/>
    </source>
</evidence>
<dbReference type="AlphaFoldDB" id="A0A6P8INM1"/>
<dbReference type="Gene3D" id="3.40.50.720">
    <property type="entry name" value="NAD(P)-binding Rossmann-like Domain"/>
    <property type="match status" value="1"/>
</dbReference>
<dbReference type="GO" id="GO:0008202">
    <property type="term" value="P:steroid metabolic process"/>
    <property type="evidence" value="ECO:0007669"/>
    <property type="project" value="TreeGrafter"/>
</dbReference>
<dbReference type="GeneID" id="116303106"/>
<dbReference type="KEGG" id="aten:116303106"/>
<evidence type="ECO:0000313" key="3">
    <source>
        <dbReference type="Proteomes" id="UP000515163"/>
    </source>
</evidence>
<organism evidence="3 4">
    <name type="scientific">Actinia tenebrosa</name>
    <name type="common">Australian red waratah sea anemone</name>
    <dbReference type="NCBI Taxonomy" id="6105"/>
    <lineage>
        <taxon>Eukaryota</taxon>
        <taxon>Metazoa</taxon>
        <taxon>Cnidaria</taxon>
        <taxon>Anthozoa</taxon>
        <taxon>Hexacorallia</taxon>
        <taxon>Actiniaria</taxon>
        <taxon>Actiniidae</taxon>
        <taxon>Actinia</taxon>
    </lineage>
</organism>
<dbReference type="OrthoDB" id="5296at2759"/>
<keyword evidence="1" id="KW-0560">Oxidoreductase</keyword>
<proteinExistence type="inferred from homology"/>
<protein>
    <submittedName>
        <fullName evidence="4">Short-chain dehydrogenase/reductase family 9C member 7-like</fullName>
    </submittedName>
</protein>
<gene>
    <name evidence="4" type="primary">LOC116303106</name>
</gene>
<comment type="similarity">
    <text evidence="2">Belongs to the short-chain dehydrogenases/reductases (SDR) family.</text>
</comment>
<accession>A0A6P8INM1</accession>
<dbReference type="PANTHER" id="PTHR43313:SF50">
    <property type="entry name" value="GH26015P"/>
    <property type="match status" value="1"/>
</dbReference>
<dbReference type="InterPro" id="IPR036291">
    <property type="entry name" value="NAD(P)-bd_dom_sf"/>
</dbReference>
<dbReference type="InterPro" id="IPR002347">
    <property type="entry name" value="SDR_fam"/>
</dbReference>
<dbReference type="InParanoid" id="A0A6P8INM1"/>
<dbReference type="Pfam" id="PF00106">
    <property type="entry name" value="adh_short"/>
    <property type="match status" value="1"/>
</dbReference>
<reference evidence="4" key="1">
    <citation type="submission" date="2025-08" db="UniProtKB">
        <authorList>
            <consortium name="RefSeq"/>
        </authorList>
    </citation>
    <scope>IDENTIFICATION</scope>
    <source>
        <tissue evidence="4">Tentacle</tissue>
    </source>
</reference>
<dbReference type="PANTHER" id="PTHR43313">
    <property type="entry name" value="SHORT-CHAIN DEHYDROGENASE/REDUCTASE FAMILY 9C"/>
    <property type="match status" value="1"/>
</dbReference>
<dbReference type="SUPFAM" id="SSF51735">
    <property type="entry name" value="NAD(P)-binding Rossmann-fold domains"/>
    <property type="match status" value="1"/>
</dbReference>
<dbReference type="Proteomes" id="UP000515163">
    <property type="component" value="Unplaced"/>
</dbReference>
<keyword evidence="3" id="KW-1185">Reference proteome</keyword>
<dbReference type="PRINTS" id="PR00081">
    <property type="entry name" value="GDHRDH"/>
</dbReference>
<dbReference type="RefSeq" id="XP_031568422.1">
    <property type="nucleotide sequence ID" value="XM_031712562.1"/>
</dbReference>
<dbReference type="GO" id="GO:0016491">
    <property type="term" value="F:oxidoreductase activity"/>
    <property type="evidence" value="ECO:0007669"/>
    <property type="project" value="UniProtKB-KW"/>
</dbReference>
<name>A0A6P8INM1_ACTTE</name>
<dbReference type="FunCoup" id="A0A6P8INM1">
    <property type="interactions" value="799"/>
</dbReference>
<sequence length="327" mass="36635">MVAMAILLGFLSLVIAYLLLKFFSRSHKLNNFGSKFILITGCDSGFGRLSALRLDQLGFHVIATCLTKKGQEDLQKLCSERTTTFLLDVTSSTQIQELYSAITRSLIPQGVGLWALINNAGIFISGPIEWQSLDIYKRTADVNLWGMIDMTKTFLPLIKKAKGRVVNFSSAAGRASATFSSSYCISKYGVEAFSDALRREMKPWNVEVVIMEPGGHSTDILNVMNKRCMWKKQWDELNTGVKEEYGEEYFDRVFESFCKSIRHISSDFSKVVSAVEDAVTLQRPRDRYVVGLDAQFLCVLSMLPSSISDAFSNAIVNVPLPRKLQTE</sequence>
<dbReference type="PRINTS" id="PR00080">
    <property type="entry name" value="SDRFAMILY"/>
</dbReference>